<organism evidence="1 2">
    <name type="scientific">Thiogranum longum</name>
    <dbReference type="NCBI Taxonomy" id="1537524"/>
    <lineage>
        <taxon>Bacteria</taxon>
        <taxon>Pseudomonadati</taxon>
        <taxon>Pseudomonadota</taxon>
        <taxon>Gammaproteobacteria</taxon>
        <taxon>Chromatiales</taxon>
        <taxon>Ectothiorhodospiraceae</taxon>
        <taxon>Thiogranum</taxon>
    </lineage>
</organism>
<dbReference type="AlphaFoldDB" id="A0A4R1HM16"/>
<dbReference type="Proteomes" id="UP000295707">
    <property type="component" value="Unassembled WGS sequence"/>
</dbReference>
<proteinExistence type="predicted"/>
<reference evidence="1 2" key="1">
    <citation type="submission" date="2019-03" db="EMBL/GenBank/DDBJ databases">
        <title>Genomic Encyclopedia of Type Strains, Phase IV (KMG-IV): sequencing the most valuable type-strain genomes for metagenomic binning, comparative biology and taxonomic classification.</title>
        <authorList>
            <person name="Goeker M."/>
        </authorList>
    </citation>
    <scope>NUCLEOTIDE SEQUENCE [LARGE SCALE GENOMIC DNA]</scope>
    <source>
        <strain evidence="1 2">DSM 19610</strain>
    </source>
</reference>
<dbReference type="OrthoDB" id="5771171at2"/>
<evidence type="ECO:0000313" key="2">
    <source>
        <dbReference type="Proteomes" id="UP000295707"/>
    </source>
</evidence>
<keyword evidence="2" id="KW-1185">Reference proteome</keyword>
<evidence type="ECO:0000313" key="1">
    <source>
        <dbReference type="EMBL" id="TCK18262.1"/>
    </source>
</evidence>
<dbReference type="SUPFAM" id="SSF46785">
    <property type="entry name" value="Winged helix' DNA-binding domain"/>
    <property type="match status" value="1"/>
</dbReference>
<dbReference type="Gene3D" id="1.10.10.10">
    <property type="entry name" value="Winged helix-like DNA-binding domain superfamily/Winged helix DNA-binding domain"/>
    <property type="match status" value="1"/>
</dbReference>
<dbReference type="Pfam" id="PF25212">
    <property type="entry name" value="HVO_A0114"/>
    <property type="match status" value="1"/>
</dbReference>
<dbReference type="RefSeq" id="WP_132972081.1">
    <property type="nucleotide sequence ID" value="NZ_SMFX01000001.1"/>
</dbReference>
<dbReference type="InterPro" id="IPR036388">
    <property type="entry name" value="WH-like_DNA-bd_sf"/>
</dbReference>
<protein>
    <submittedName>
        <fullName evidence="1">Uncharacterized protein</fullName>
    </submittedName>
</protein>
<comment type="caution">
    <text evidence="1">The sequence shown here is derived from an EMBL/GenBank/DDBJ whole genome shotgun (WGS) entry which is preliminary data.</text>
</comment>
<accession>A0A4R1HM16</accession>
<gene>
    <name evidence="1" type="ORF">DFR30_1538</name>
</gene>
<sequence>MKRIEIEVMRSSDALKAAVETWHKAKAGKKVTPRLSFGSIKDLFSAITEKRLELLRYVAERQGTLNTRQLAQALGRDYKNIHTDVSALDELGLIEKGEKGVLTVPYDEIVIHAGLTEAA</sequence>
<dbReference type="InterPro" id="IPR036390">
    <property type="entry name" value="WH_DNA-bd_sf"/>
</dbReference>
<dbReference type="EMBL" id="SMFX01000001">
    <property type="protein sequence ID" value="TCK18262.1"/>
    <property type="molecule type" value="Genomic_DNA"/>
</dbReference>
<name>A0A4R1HM16_9GAMM</name>